<dbReference type="Pfam" id="PF09299">
    <property type="entry name" value="Mu-transpos_C"/>
    <property type="match status" value="1"/>
</dbReference>
<dbReference type="KEGG" id="rhg:EXZ61_21080"/>
<reference evidence="4" key="2">
    <citation type="journal article" date="2020" name="Int. J. Syst. Evol. Microbiol.">
        <title>Genomic insights into a novel species Rhodoferax aquaticus sp. nov., isolated from freshwater.</title>
        <authorList>
            <person name="Li T."/>
            <person name="Zhuo Y."/>
            <person name="Jin C.Z."/>
            <person name="Wu X."/>
            <person name="Ko S.R."/>
            <person name="Jin F.J."/>
            <person name="Ahn C.Y."/>
            <person name="Oh H.M."/>
            <person name="Lee H.G."/>
            <person name="Jin L."/>
        </authorList>
    </citation>
    <scope>NUCLEOTIDE SEQUENCE [LARGE SCALE GENOMIC DNA]</scope>
    <source>
        <strain evidence="4">Gr-4</strain>
    </source>
</reference>
<feature type="domain" description="Transposase-like Mu C-terminal" evidence="2">
    <location>
        <begin position="500"/>
        <end position="563"/>
    </location>
</feature>
<dbReference type="AlphaFoldDB" id="A0A515EUY9"/>
<feature type="region of interest" description="Disordered" evidence="1">
    <location>
        <begin position="131"/>
        <end position="154"/>
    </location>
</feature>
<dbReference type="InterPro" id="IPR036397">
    <property type="entry name" value="RNaseH_sf"/>
</dbReference>
<proteinExistence type="predicted"/>
<evidence type="ECO:0000313" key="3">
    <source>
        <dbReference type="EMBL" id="QDL56448.1"/>
    </source>
</evidence>
<dbReference type="InterPro" id="IPR015378">
    <property type="entry name" value="Transposase-like_Mu_C"/>
</dbReference>
<organism evidence="3 4">
    <name type="scientific">Rhodoferax aquaticus</name>
    <dbReference type="NCBI Taxonomy" id="2527691"/>
    <lineage>
        <taxon>Bacteria</taxon>
        <taxon>Pseudomonadati</taxon>
        <taxon>Pseudomonadota</taxon>
        <taxon>Betaproteobacteria</taxon>
        <taxon>Burkholderiales</taxon>
        <taxon>Comamonadaceae</taxon>
        <taxon>Rhodoferax</taxon>
    </lineage>
</organism>
<keyword evidence="4" id="KW-1185">Reference proteome</keyword>
<dbReference type="EMBL" id="CP036282">
    <property type="protein sequence ID" value="QDL56448.1"/>
    <property type="molecule type" value="Genomic_DNA"/>
</dbReference>
<evidence type="ECO:0000259" key="2">
    <source>
        <dbReference type="Pfam" id="PF09299"/>
    </source>
</evidence>
<accession>A0A515EUY9</accession>
<sequence>MLFKNDVFELDGERYRVLHPDSGSKSIWCISLDSEFAWPVRLPELEIVNLPSLAQGEVTHGTPSEARIRKCDASWARLAPLLRAHEHDLYDPRRRNRLIAEYAQEKKCSVGTLRKDLRRYWQRGQNKLALMPGYDKSGRRQGTDGDGLLPVTAGRGRKSKAGHKVYQLTSADAAHMKRVLEATYLVDKRITVVDAYTELINKHFRHADGNQTLFANHRGERPSLRQFLYFLKKNYNIEVRLRGREGNKDFERDHRKVIGTVLADCLGVGHFYEIDATIADVFLVAAEDRSKIVGKPTLYLIIDRKSRLIVGFYIGLEHASWAAALSAILTISEDKRALCARYGVEYDPDDWPAHQVFPVEFLADMGEMISEPSTNICEGLQGTVTNVPGLRPDWKPTVESGFRIEHCVLRPITPAYDPPWNATRRRGRHYEKDACLTVKEFGNLILNAIIMTNRREMKDYPLSLSELSGGVRPSPIELWNHGIVTRSGLLTRFSEETVRFALLRKERARVTERGIEFRGCFYSSQEAIAQKWFETARKHRFQVTVSFDTRLVDQIYVHALDGKSQPHIATLTTRSEAYSGLSFEEVKYYEDLRDKVRAEADEQRLQGRLDLRNRTALVVDNAKAELKALGNKKSRSARRADTKPARAKERQLERQESAQLQAAVPQPDAALESVARLEITSANRDQQDRLKAILARMSAR</sequence>
<gene>
    <name evidence="3" type="ORF">EXZ61_21080</name>
</gene>
<protein>
    <recommendedName>
        <fullName evidence="2">Transposase-like Mu C-terminal domain-containing protein</fullName>
    </recommendedName>
</protein>
<dbReference type="GO" id="GO:0003676">
    <property type="term" value="F:nucleic acid binding"/>
    <property type="evidence" value="ECO:0007669"/>
    <property type="project" value="InterPro"/>
</dbReference>
<reference evidence="4" key="1">
    <citation type="submission" date="2019-02" db="EMBL/GenBank/DDBJ databases">
        <title>Complete genome sequence of Rhodoferax sp. Gr-4.</title>
        <authorList>
            <person name="Jin L."/>
        </authorList>
    </citation>
    <scope>NUCLEOTIDE SEQUENCE [LARGE SCALE GENOMIC DNA]</scope>
    <source>
        <strain evidence="4">Gr-4</strain>
    </source>
</reference>
<dbReference type="Gene3D" id="3.30.420.10">
    <property type="entry name" value="Ribonuclease H-like superfamily/Ribonuclease H"/>
    <property type="match status" value="1"/>
</dbReference>
<feature type="region of interest" description="Disordered" evidence="1">
    <location>
        <begin position="630"/>
        <end position="667"/>
    </location>
</feature>
<feature type="compositionally biased region" description="Basic and acidic residues" evidence="1">
    <location>
        <begin position="638"/>
        <end position="656"/>
    </location>
</feature>
<dbReference type="Proteomes" id="UP000317365">
    <property type="component" value="Chromosome"/>
</dbReference>
<name>A0A515EUY9_9BURK</name>
<evidence type="ECO:0000313" key="4">
    <source>
        <dbReference type="Proteomes" id="UP000317365"/>
    </source>
</evidence>
<evidence type="ECO:0000256" key="1">
    <source>
        <dbReference type="SAM" id="MobiDB-lite"/>
    </source>
</evidence>
<dbReference type="RefSeq" id="WP_142813883.1">
    <property type="nucleotide sequence ID" value="NZ_CP036282.1"/>
</dbReference>